<evidence type="ECO:0000256" key="4">
    <source>
        <dbReference type="ARBA" id="ARBA00022989"/>
    </source>
</evidence>
<dbReference type="Gene3D" id="3.40.50.720">
    <property type="entry name" value="NAD(P)-binding Rossmann-like Domain"/>
    <property type="match status" value="2"/>
</dbReference>
<gene>
    <name evidence="9" type="primary">POLLUX</name>
    <name evidence="9" type="ORF">CBR_g39046</name>
</gene>
<comment type="caution">
    <text evidence="9">The sequence shown here is derived from an EMBL/GenBank/DDBJ whole genome shotgun (WGS) entry which is preliminary data.</text>
</comment>
<dbReference type="InterPro" id="IPR044849">
    <property type="entry name" value="CASTOR/POLLUX/SYM8-like"/>
</dbReference>
<dbReference type="InterPro" id="IPR010420">
    <property type="entry name" value="CASTOR/POLLUX/SYM8_dom"/>
</dbReference>
<keyword evidence="4 7" id="KW-1133">Transmembrane helix</keyword>
<feature type="domain" description="RCK N-terminal" evidence="8">
    <location>
        <begin position="393"/>
        <end position="536"/>
    </location>
</feature>
<keyword evidence="10" id="KW-1185">Reference proteome</keyword>
<evidence type="ECO:0000256" key="2">
    <source>
        <dbReference type="ARBA" id="ARBA00008577"/>
    </source>
</evidence>
<dbReference type="EMBL" id="BFEA01000486">
    <property type="protein sequence ID" value="GBG84671.1"/>
    <property type="molecule type" value="Genomic_DNA"/>
</dbReference>
<protein>
    <recommendedName>
        <fullName evidence="8">RCK N-terminal domain-containing protein</fullName>
    </recommendedName>
</protein>
<reference evidence="9 10" key="1">
    <citation type="journal article" date="2018" name="Cell">
        <title>The Chara Genome: Secondary Complexity and Implications for Plant Terrestrialization.</title>
        <authorList>
            <person name="Nishiyama T."/>
            <person name="Sakayama H."/>
            <person name="Vries J.D."/>
            <person name="Buschmann H."/>
            <person name="Saint-Marcoux D."/>
            <person name="Ullrich K.K."/>
            <person name="Haas F.B."/>
            <person name="Vanderstraeten L."/>
            <person name="Becker D."/>
            <person name="Lang D."/>
            <person name="Vosolsobe S."/>
            <person name="Rombauts S."/>
            <person name="Wilhelmsson P.K.I."/>
            <person name="Janitza P."/>
            <person name="Kern R."/>
            <person name="Heyl A."/>
            <person name="Rumpler F."/>
            <person name="Villalobos L.I.A.C."/>
            <person name="Clay J.M."/>
            <person name="Skokan R."/>
            <person name="Toyoda A."/>
            <person name="Suzuki Y."/>
            <person name="Kagoshima H."/>
            <person name="Schijlen E."/>
            <person name="Tajeshwar N."/>
            <person name="Catarino B."/>
            <person name="Hetherington A.J."/>
            <person name="Saltykova A."/>
            <person name="Bonnot C."/>
            <person name="Breuninger H."/>
            <person name="Symeonidi A."/>
            <person name="Radhakrishnan G.V."/>
            <person name="Van Nieuwerburgh F."/>
            <person name="Deforce D."/>
            <person name="Chang C."/>
            <person name="Karol K.G."/>
            <person name="Hedrich R."/>
            <person name="Ulvskov P."/>
            <person name="Glockner G."/>
            <person name="Delwiche C.F."/>
            <person name="Petrasek J."/>
            <person name="Van de Peer Y."/>
            <person name="Friml J."/>
            <person name="Beilby M."/>
            <person name="Dolan L."/>
            <person name="Kohara Y."/>
            <person name="Sugano S."/>
            <person name="Fujiyama A."/>
            <person name="Delaux P.-M."/>
            <person name="Quint M."/>
            <person name="TheiBen G."/>
            <person name="Hagemann M."/>
            <person name="Harholt J."/>
            <person name="Dunand C."/>
            <person name="Zachgo S."/>
            <person name="Langdale J."/>
            <person name="Maumus F."/>
            <person name="Straeten D.V.D."/>
            <person name="Gould S.B."/>
            <person name="Rensing S.A."/>
        </authorList>
    </citation>
    <scope>NUCLEOTIDE SEQUENCE [LARGE SCALE GENOMIC DNA]</scope>
    <source>
        <strain evidence="9 10">S276</strain>
    </source>
</reference>
<dbReference type="GO" id="GO:0006813">
    <property type="term" value="P:potassium ion transport"/>
    <property type="evidence" value="ECO:0007669"/>
    <property type="project" value="InterPro"/>
</dbReference>
<dbReference type="STRING" id="69332.A0A388LQY1"/>
<dbReference type="Proteomes" id="UP000265515">
    <property type="component" value="Unassembled WGS sequence"/>
</dbReference>
<comment type="subcellular location">
    <subcellularLocation>
        <location evidence="1">Membrane</location>
        <topology evidence="1">Multi-pass membrane protein</topology>
    </subcellularLocation>
</comment>
<dbReference type="Gramene" id="GBG84671">
    <property type="protein sequence ID" value="GBG84671"/>
    <property type="gene ID" value="CBR_g39046"/>
</dbReference>
<keyword evidence="3 7" id="KW-0812">Transmembrane</keyword>
<feature type="compositionally biased region" description="Acidic residues" evidence="6">
    <location>
        <begin position="962"/>
        <end position="971"/>
    </location>
</feature>
<evidence type="ECO:0000256" key="6">
    <source>
        <dbReference type="SAM" id="MobiDB-lite"/>
    </source>
</evidence>
<keyword evidence="5 7" id="KW-0472">Membrane</keyword>
<sequence length="1009" mass="111528">MVMPYSAEAAAGSSPLATWQLRRVDGRGKHQLLGHSPYIRGQLEGRHCPLRRPTAICRPSVHGPRWDRAGGSGPAGCSCKKRGDAVSLTPMLHCYAQARYGGGLRFRGHPPSSAPGFLHRQSAHGSEGRFRPTFIFRCRNHRERKSMAEFLRVFAVSGTDNLTPHESRGELKEAANEHLPVVGGIFEETSQSPPPHKHALRTRKIPQTCGSWGFKFSRNLLVVSVGILLGLAASSRKRLGGYHRLVSPVYAAATEVQVPYMKPGQEWYKRKPTTGERFFYAVDHFFSTRPEGKAVVFGAIVVGTVLAGGLAFYQAAKSEGDDMEFSEAFWSAWALIADSSFHIGQRTIMKRIVAFPLTVVGLVFFALLVGLITESIESKVEGLRNDGGVALEQNHTLIIGWSPKTIKLVKQLALSNKSRNKKQKRAVVIMGSTEKRAMDEELRKAVPLYERYGSTIVTREGTPMVLDSLRKCSTSDAKSIVVLSPEEKRLPDEKDAQVLQTCLVLAYYPEAKAEVIAEMAEIDNIKVLRKMAQKLPRHPTQHGIQALPLETPEKGGLAVRQMKMIPVQAGDISLRMMVERVLQPGLAATVMELVNFAGCEFHTKEWPELVGKTFGEAVFMFKNAIPCGIRGQKPTALSSFVQVNPPLDTIIKPGDKLLVISRDEDSYSLDGPHGPAVLGEGSGVGAAMGDIKQWKPKKQNQKQKPIRMLISGWKNDICSILSVLDHSLPKGSEITMLSQVPAQEREEEIATGPPLVNINIVHAFGSPLSRRTLEELPVETYDKVMVLGMDFNSEAILDDTSSSTTAMYIRHIQVERGCVDSFIVAEVHNSDFDALDRVQTGWIDDKVDAEQVKAMILAHLAEDSDVGSVLDEIVSEKGSSLKLRQASTLVCDGEVLSFWELQERSLKRGEVVVSIKCQDNGGEWVVNPDNKDKKLKCDKREEEKEDQPPPPQQQQQQQQQKEEEEEEEVVVEEGSRPGCILSVSCGGNSDDQAKTKEEGGREEEEEEEE</sequence>
<dbReference type="InterPro" id="IPR003148">
    <property type="entry name" value="RCK_N"/>
</dbReference>
<evidence type="ECO:0000256" key="3">
    <source>
        <dbReference type="ARBA" id="ARBA00022692"/>
    </source>
</evidence>
<evidence type="ECO:0000256" key="7">
    <source>
        <dbReference type="SAM" id="Phobius"/>
    </source>
</evidence>
<dbReference type="AlphaFoldDB" id="A0A388LQY1"/>
<evidence type="ECO:0000259" key="8">
    <source>
        <dbReference type="PROSITE" id="PS51201"/>
    </source>
</evidence>
<dbReference type="PANTHER" id="PTHR31563:SF15">
    <property type="entry name" value="ION CHANNEL DMI1-LIKE"/>
    <property type="match status" value="1"/>
</dbReference>
<evidence type="ECO:0000256" key="5">
    <source>
        <dbReference type="ARBA" id="ARBA00023136"/>
    </source>
</evidence>
<feature type="transmembrane region" description="Helical" evidence="7">
    <location>
        <begin position="352"/>
        <end position="372"/>
    </location>
</feature>
<feature type="transmembrane region" description="Helical" evidence="7">
    <location>
        <begin position="294"/>
        <end position="316"/>
    </location>
</feature>
<feature type="compositionally biased region" description="Acidic residues" evidence="6">
    <location>
        <begin position="1000"/>
        <end position="1009"/>
    </location>
</feature>
<dbReference type="PANTHER" id="PTHR31563">
    <property type="entry name" value="ION CHANNEL POLLUX-RELATED"/>
    <property type="match status" value="1"/>
</dbReference>
<evidence type="ECO:0000313" key="9">
    <source>
        <dbReference type="EMBL" id="GBG84671.1"/>
    </source>
</evidence>
<dbReference type="OrthoDB" id="414047at2759"/>
<dbReference type="Pfam" id="PF06241">
    <property type="entry name" value="Castor_Poll_mid"/>
    <property type="match status" value="1"/>
</dbReference>
<accession>A0A388LQY1</accession>
<evidence type="ECO:0000256" key="1">
    <source>
        <dbReference type="ARBA" id="ARBA00004141"/>
    </source>
</evidence>
<evidence type="ECO:0000313" key="10">
    <source>
        <dbReference type="Proteomes" id="UP000265515"/>
    </source>
</evidence>
<dbReference type="OMA" id="WELQERS"/>
<dbReference type="GO" id="GO:0016020">
    <property type="term" value="C:membrane"/>
    <property type="evidence" value="ECO:0007669"/>
    <property type="project" value="UniProtKB-SubCell"/>
</dbReference>
<dbReference type="PROSITE" id="PS51201">
    <property type="entry name" value="RCK_N"/>
    <property type="match status" value="1"/>
</dbReference>
<organism evidence="9 10">
    <name type="scientific">Chara braunii</name>
    <name type="common">Braun's stonewort</name>
    <dbReference type="NCBI Taxonomy" id="69332"/>
    <lineage>
        <taxon>Eukaryota</taxon>
        <taxon>Viridiplantae</taxon>
        <taxon>Streptophyta</taxon>
        <taxon>Charophyceae</taxon>
        <taxon>Charales</taxon>
        <taxon>Characeae</taxon>
        <taxon>Chara</taxon>
    </lineage>
</organism>
<comment type="similarity">
    <text evidence="2">Belongs to the castor/pollux (TC 1.A.1.23) family.</text>
</comment>
<feature type="region of interest" description="Disordered" evidence="6">
    <location>
        <begin position="923"/>
        <end position="1009"/>
    </location>
</feature>
<dbReference type="Pfam" id="PF22614">
    <property type="entry name" value="Slo-like_RCK"/>
    <property type="match status" value="1"/>
</dbReference>
<name>A0A388LQY1_CHABU</name>
<proteinExistence type="inferred from homology"/>